<accession>A0ABU0MAX9</accession>
<evidence type="ECO:0000313" key="1">
    <source>
        <dbReference type="EMBL" id="MDQ0518109.1"/>
    </source>
</evidence>
<keyword evidence="2" id="KW-1185">Reference proteome</keyword>
<comment type="caution">
    <text evidence="1">The sequence shown here is derived from an EMBL/GenBank/DDBJ whole genome shotgun (WGS) entry which is preliminary data.</text>
</comment>
<sequence length="119" mass="13668">MLFPRFRSKERDLRSDIDRLTTIHQAVSRALGEAGSESQGLMSRLDDARSRAAFLYGDVIEGSGEEERSNSEMIREAERFLVRGEKRRDELETHTEFLQRLDKLLASAIEALRVQQAED</sequence>
<protein>
    <submittedName>
        <fullName evidence="1">Uncharacterized protein</fullName>
    </submittedName>
</protein>
<reference evidence="1 2" key="1">
    <citation type="submission" date="2023-07" db="EMBL/GenBank/DDBJ databases">
        <title>Genomic Encyclopedia of Type Strains, Phase IV (KMG-IV): sequencing the most valuable type-strain genomes for metagenomic binning, comparative biology and taxonomic classification.</title>
        <authorList>
            <person name="Goeker M."/>
        </authorList>
    </citation>
    <scope>NUCLEOTIDE SEQUENCE [LARGE SCALE GENOMIC DNA]</scope>
    <source>
        <strain evidence="1 2">B1-1</strain>
    </source>
</reference>
<name>A0ABU0MAX9_9HYPH</name>
<dbReference type="RefSeq" id="WP_266283525.1">
    <property type="nucleotide sequence ID" value="NZ_JAPKNF010000003.1"/>
</dbReference>
<organism evidence="1 2">
    <name type="scientific">Kaistia geumhonensis</name>
    <dbReference type="NCBI Taxonomy" id="410839"/>
    <lineage>
        <taxon>Bacteria</taxon>
        <taxon>Pseudomonadati</taxon>
        <taxon>Pseudomonadota</taxon>
        <taxon>Alphaproteobacteria</taxon>
        <taxon>Hyphomicrobiales</taxon>
        <taxon>Kaistiaceae</taxon>
        <taxon>Kaistia</taxon>
    </lineage>
</organism>
<evidence type="ECO:0000313" key="2">
    <source>
        <dbReference type="Proteomes" id="UP001223743"/>
    </source>
</evidence>
<gene>
    <name evidence="1" type="ORF">QO015_003722</name>
</gene>
<dbReference type="EMBL" id="JAUSWJ010000001">
    <property type="protein sequence ID" value="MDQ0518109.1"/>
    <property type="molecule type" value="Genomic_DNA"/>
</dbReference>
<dbReference type="Proteomes" id="UP001223743">
    <property type="component" value="Unassembled WGS sequence"/>
</dbReference>
<proteinExistence type="predicted"/>